<dbReference type="Pfam" id="PF18758">
    <property type="entry name" value="KDZ"/>
    <property type="match status" value="1"/>
</dbReference>
<keyword evidence="2" id="KW-1185">Reference proteome</keyword>
<dbReference type="EMBL" id="KV423992">
    <property type="protein sequence ID" value="KZT55598.1"/>
    <property type="molecule type" value="Genomic_DNA"/>
</dbReference>
<evidence type="ECO:0000313" key="2">
    <source>
        <dbReference type="Proteomes" id="UP000076842"/>
    </source>
</evidence>
<dbReference type="InterPro" id="IPR040521">
    <property type="entry name" value="KDZ"/>
</dbReference>
<evidence type="ECO:0000313" key="1">
    <source>
        <dbReference type="EMBL" id="KZT55598.1"/>
    </source>
</evidence>
<accession>A0A165EVE6</accession>
<dbReference type="OrthoDB" id="3251205at2759"/>
<protein>
    <submittedName>
        <fullName evidence="1">Uncharacterized protein</fullName>
    </submittedName>
</protein>
<dbReference type="STRING" id="1353952.A0A165EVE6"/>
<sequence length="72" mass="7640">MWETGKFLFSCQHGMILFSSDMVRSGELSKYPLAGVQQLLQVFGEGIPVGYNIGCDFSGTADIAPVLGAVGP</sequence>
<dbReference type="AlphaFoldDB" id="A0A165EVE6"/>
<proteinExistence type="predicted"/>
<reference evidence="1 2" key="1">
    <citation type="journal article" date="2016" name="Mol. Biol. Evol.">
        <title>Comparative Genomics of Early-Diverging Mushroom-Forming Fungi Provides Insights into the Origins of Lignocellulose Decay Capabilities.</title>
        <authorList>
            <person name="Nagy L.G."/>
            <person name="Riley R."/>
            <person name="Tritt A."/>
            <person name="Adam C."/>
            <person name="Daum C."/>
            <person name="Floudas D."/>
            <person name="Sun H."/>
            <person name="Yadav J.S."/>
            <person name="Pangilinan J."/>
            <person name="Larsson K.H."/>
            <person name="Matsuura K."/>
            <person name="Barry K."/>
            <person name="Labutti K."/>
            <person name="Kuo R."/>
            <person name="Ohm R.A."/>
            <person name="Bhattacharya S.S."/>
            <person name="Shirouzu T."/>
            <person name="Yoshinaga Y."/>
            <person name="Martin F.M."/>
            <person name="Grigoriev I.V."/>
            <person name="Hibbett D.S."/>
        </authorList>
    </citation>
    <scope>NUCLEOTIDE SEQUENCE [LARGE SCALE GENOMIC DNA]</scope>
    <source>
        <strain evidence="1 2">HHB12733</strain>
    </source>
</reference>
<dbReference type="InParanoid" id="A0A165EVE6"/>
<name>A0A165EVE6_9BASI</name>
<dbReference type="Proteomes" id="UP000076842">
    <property type="component" value="Unassembled WGS sequence"/>
</dbReference>
<gene>
    <name evidence="1" type="ORF">CALCODRAFT_436979</name>
</gene>
<organism evidence="1 2">
    <name type="scientific">Calocera cornea HHB12733</name>
    <dbReference type="NCBI Taxonomy" id="1353952"/>
    <lineage>
        <taxon>Eukaryota</taxon>
        <taxon>Fungi</taxon>
        <taxon>Dikarya</taxon>
        <taxon>Basidiomycota</taxon>
        <taxon>Agaricomycotina</taxon>
        <taxon>Dacrymycetes</taxon>
        <taxon>Dacrymycetales</taxon>
        <taxon>Dacrymycetaceae</taxon>
        <taxon>Calocera</taxon>
    </lineage>
</organism>